<name>A0A1R1XRT6_9FUNG</name>
<keyword evidence="1" id="KW-0175">Coiled coil</keyword>
<feature type="region of interest" description="Disordered" evidence="2">
    <location>
        <begin position="268"/>
        <end position="304"/>
    </location>
</feature>
<comment type="caution">
    <text evidence="3">The sequence shown here is derived from an EMBL/GenBank/DDBJ whole genome shotgun (WGS) entry which is preliminary data.</text>
</comment>
<feature type="region of interest" description="Disordered" evidence="2">
    <location>
        <begin position="630"/>
        <end position="649"/>
    </location>
</feature>
<evidence type="ECO:0000313" key="3">
    <source>
        <dbReference type="EMBL" id="OMJ17314.1"/>
    </source>
</evidence>
<sequence length="1017" mass="114115">MPKRRRSNKRLHQNNKPNPQIDNTSQNSLMIIPAYSTMSLKTSIFSGLDSNMSNNTFHNIFNHCKAFINLISSPIISYSQKINPIPPKNESVNISEYDLSFDKNKSTDSYLYSKIALQNDIISSLRNRIHQLEIENTLSKDLCEEFRIQLQNEKESKEQANCAANKKFNNFSKKAFREIENMEREIIYLSERVDSLVDNVISLGGEVDDDDHNLSFNSPSTHNKCNTPPASSSTSIVQSFADLQSGETYSSIFNACAINKNWDFSDDDHDDANPSRSESDAKKSASNLSINTLSNSDDTDSDSDYDMDLQDSYLGSSNKKMIFNKSRDYGIPVLDSIDSCSSDSESPIEDIHSSQFKPSSLNSKSEASPIKLNNNYPDSLTKSEISPKDLDNALSSKGYGQVEDYDESEEYDESTDSENSCFDDSEDSDFDDFENDIKFDFNNTLIPDIFSQNIFSCSSQKIISFQNSFESVTNSISTSSKIKTKLNQFIIESSVSPSKTDTISSENTTTTVHISTPSSKCISNNKSSAEIESQNTNMLFISSQEKTKSNLNLNSVKDKSNVDSDNSLNDHAAYNSYSKKQLHIFESQNFDVDPIKSFLSFLRSTCCNISSKLISSEWVGLDESLTTNSDIDKDQSPINYDSDSATDSEKNDPAYLSLFVSKMPKEERVGRFIRSASYHLVHAVLSNASVCNLILLVEEWSTSFGVSNFPKAKICAIIEALIEIAELEIYKTNKTSSTASHSPATSDSSRSSSPTLNMPSNVSSLPSIYRSILRKPIVNNNYGCKPLPSFSNNIFYQFQLSLFNQSRNSHLPLSIYLTIVLRYYLMTSNNDDFDILELLCSFSVVSDNRAEIFSDILSILLQNGIIKNIETLKSDMPLKNEFVPSTESEERRVSELQNKVLLTFDRFYGSGSNFSEKLNSVENSYESFRRFSLQSPDSISSSKTLFQAPIDLQDKDLPKLQDDITPNEGYARNSESFTSTLHNKQTHFFISDNSLQSSNSSSPIISNRKHVSFVIDI</sequence>
<gene>
    <name evidence="3" type="ORF">AYI70_g6056</name>
</gene>
<reference evidence="3 4" key="1">
    <citation type="submission" date="2017-01" db="EMBL/GenBank/DDBJ databases">
        <authorList>
            <person name="Mah S.A."/>
            <person name="Swanson W.J."/>
            <person name="Moy G.W."/>
            <person name="Vacquier V.D."/>
        </authorList>
    </citation>
    <scope>NUCLEOTIDE SEQUENCE [LARGE SCALE GENOMIC DNA]</scope>
    <source>
        <strain evidence="3 4">GSMNP</strain>
    </source>
</reference>
<dbReference type="OrthoDB" id="5600463at2759"/>
<feature type="coiled-coil region" evidence="1">
    <location>
        <begin position="115"/>
        <end position="199"/>
    </location>
</feature>
<feature type="compositionally biased region" description="Basic and acidic residues" evidence="2">
    <location>
        <begin position="271"/>
        <end position="283"/>
    </location>
</feature>
<dbReference type="EMBL" id="LSSN01002083">
    <property type="protein sequence ID" value="OMJ17314.1"/>
    <property type="molecule type" value="Genomic_DNA"/>
</dbReference>
<feature type="compositionally biased region" description="Low complexity" evidence="2">
    <location>
        <begin position="736"/>
        <end position="755"/>
    </location>
</feature>
<feature type="compositionally biased region" description="Polar residues" evidence="2">
    <location>
        <begin position="214"/>
        <end position="231"/>
    </location>
</feature>
<feature type="region of interest" description="Disordered" evidence="2">
    <location>
        <begin position="339"/>
        <end position="427"/>
    </location>
</feature>
<feature type="region of interest" description="Disordered" evidence="2">
    <location>
        <begin position="1"/>
        <end position="26"/>
    </location>
</feature>
<feature type="compositionally biased region" description="Polar residues" evidence="2">
    <location>
        <begin position="355"/>
        <end position="384"/>
    </location>
</feature>
<feature type="compositionally biased region" description="Polar residues" evidence="2">
    <location>
        <begin position="636"/>
        <end position="645"/>
    </location>
</feature>
<dbReference type="Proteomes" id="UP000187283">
    <property type="component" value="Unassembled WGS sequence"/>
</dbReference>
<dbReference type="AlphaFoldDB" id="A0A1R1XRT6"/>
<feature type="compositionally biased region" description="Acidic residues" evidence="2">
    <location>
        <begin position="403"/>
        <end position="427"/>
    </location>
</feature>
<evidence type="ECO:0000256" key="1">
    <source>
        <dbReference type="SAM" id="Coils"/>
    </source>
</evidence>
<evidence type="ECO:0000313" key="4">
    <source>
        <dbReference type="Proteomes" id="UP000187283"/>
    </source>
</evidence>
<feature type="region of interest" description="Disordered" evidence="2">
    <location>
        <begin position="736"/>
        <end position="760"/>
    </location>
</feature>
<feature type="region of interest" description="Disordered" evidence="2">
    <location>
        <begin position="212"/>
        <end position="231"/>
    </location>
</feature>
<feature type="compositionally biased region" description="Basic residues" evidence="2">
    <location>
        <begin position="1"/>
        <end position="13"/>
    </location>
</feature>
<accession>A0A1R1XRT6</accession>
<evidence type="ECO:0000256" key="2">
    <source>
        <dbReference type="SAM" id="MobiDB-lite"/>
    </source>
</evidence>
<proteinExistence type="predicted"/>
<keyword evidence="4" id="KW-1185">Reference proteome</keyword>
<feature type="compositionally biased region" description="Polar residues" evidence="2">
    <location>
        <begin position="284"/>
        <end position="293"/>
    </location>
</feature>
<protein>
    <submittedName>
        <fullName evidence="3">Uncharacterized protein</fullName>
    </submittedName>
</protein>
<organism evidence="3 4">
    <name type="scientific">Smittium culicis</name>
    <dbReference type="NCBI Taxonomy" id="133412"/>
    <lineage>
        <taxon>Eukaryota</taxon>
        <taxon>Fungi</taxon>
        <taxon>Fungi incertae sedis</taxon>
        <taxon>Zoopagomycota</taxon>
        <taxon>Kickxellomycotina</taxon>
        <taxon>Harpellomycetes</taxon>
        <taxon>Harpellales</taxon>
        <taxon>Legeriomycetaceae</taxon>
        <taxon>Smittium</taxon>
    </lineage>
</organism>
<feature type="compositionally biased region" description="Polar residues" evidence="2">
    <location>
        <begin position="14"/>
        <end position="26"/>
    </location>
</feature>